<evidence type="ECO:0000313" key="1">
    <source>
        <dbReference type="EMBL" id="MDR4250749.1"/>
    </source>
</evidence>
<name>A0AAE4BA18_BACPU</name>
<reference evidence="1" key="1">
    <citation type="submission" date="2019-07" db="EMBL/GenBank/DDBJ databases">
        <title>Phylogenomic Reclassification of ATCC Bacillus Strains and Various Taxa within the Genus Bacillus.</title>
        <authorList>
            <person name="Riojas M.A."/>
            <person name="Frank A.M."/>
            <person name="Fenn S.L."/>
            <person name="King S."/>
            <person name="Brower S."/>
            <person name="Hazbon M.H."/>
        </authorList>
    </citation>
    <scope>NUCLEOTIDE SEQUENCE</scope>
    <source>
        <strain evidence="1">ATCC 27142</strain>
    </source>
</reference>
<comment type="caution">
    <text evidence="1">The sequence shown here is derived from an EMBL/GenBank/DDBJ whole genome shotgun (WGS) entry which is preliminary data.</text>
</comment>
<sequence length="67" mass="7578">MENGYFVIAGKPEGFDYNKSTVVRCRNEHDVDSMIKNLRSGGYTIFYVTKIAERIDDNLTKAVDTNG</sequence>
<gene>
    <name evidence="1" type="ORF">FO508_10390</name>
</gene>
<dbReference type="AlphaFoldDB" id="A0AAE4BA18"/>
<evidence type="ECO:0000313" key="2">
    <source>
        <dbReference type="Proteomes" id="UP001182042"/>
    </source>
</evidence>
<organism evidence="1 2">
    <name type="scientific">Bacillus pumilus</name>
    <name type="common">Bacillus mesentericus</name>
    <dbReference type="NCBI Taxonomy" id="1408"/>
    <lineage>
        <taxon>Bacteria</taxon>
        <taxon>Bacillati</taxon>
        <taxon>Bacillota</taxon>
        <taxon>Bacilli</taxon>
        <taxon>Bacillales</taxon>
        <taxon>Bacillaceae</taxon>
        <taxon>Bacillus</taxon>
    </lineage>
</organism>
<protein>
    <submittedName>
        <fullName evidence="1">Uncharacterized protein</fullName>
    </submittedName>
</protein>
<accession>A0AAE4BA18</accession>
<proteinExistence type="predicted"/>
<dbReference type="Proteomes" id="UP001182042">
    <property type="component" value="Unassembled WGS sequence"/>
</dbReference>
<dbReference type="EMBL" id="VKQA01000002">
    <property type="protein sequence ID" value="MDR4250749.1"/>
    <property type="molecule type" value="Genomic_DNA"/>
</dbReference>
<dbReference type="RefSeq" id="WP_309415865.1">
    <property type="nucleotide sequence ID" value="NZ_CP187658.1"/>
</dbReference>